<keyword evidence="5" id="KW-0235">DNA replication</keyword>
<evidence type="ECO:0000256" key="6">
    <source>
        <dbReference type="ARBA" id="ARBA00022741"/>
    </source>
</evidence>
<keyword evidence="19" id="KW-1185">Reference proteome</keyword>
<evidence type="ECO:0000256" key="5">
    <source>
        <dbReference type="ARBA" id="ARBA00022705"/>
    </source>
</evidence>
<dbReference type="InterPro" id="IPR000977">
    <property type="entry name" value="DNA_ligase_ATP-dep"/>
</dbReference>
<dbReference type="NCBIfam" id="TIGR00574">
    <property type="entry name" value="dnl1"/>
    <property type="match status" value="1"/>
</dbReference>
<keyword evidence="3 14" id="KW-0436">Ligase</keyword>
<dbReference type="CDD" id="cd07900">
    <property type="entry name" value="Adenylation_DNA_ligase_I_Euk"/>
    <property type="match status" value="1"/>
</dbReference>
<dbReference type="Pfam" id="PF04679">
    <property type="entry name" value="DNA_ligase_A_C"/>
    <property type="match status" value="1"/>
</dbReference>
<dbReference type="GO" id="GO:0006281">
    <property type="term" value="P:DNA repair"/>
    <property type="evidence" value="ECO:0007669"/>
    <property type="project" value="UniProtKB-KW"/>
</dbReference>
<dbReference type="InterPro" id="IPR050191">
    <property type="entry name" value="ATP-dep_DNA_ligase"/>
</dbReference>
<dbReference type="EMBL" id="JAJJMB010018262">
    <property type="protein sequence ID" value="KAI3830469.1"/>
    <property type="molecule type" value="Genomic_DNA"/>
</dbReference>
<evidence type="ECO:0000256" key="13">
    <source>
        <dbReference type="ARBA" id="ARBA00034003"/>
    </source>
</evidence>
<evidence type="ECO:0000256" key="15">
    <source>
        <dbReference type="RuleBase" id="RU004196"/>
    </source>
</evidence>
<dbReference type="PROSITE" id="PS00697">
    <property type="entry name" value="DNA_LIGASE_A1"/>
    <property type="match status" value="1"/>
</dbReference>
<sequence>MSDPPHSKNAFALLMGNRPNAKKKQPQSPSPKTLTEDTLEDGPLAKKPKMVKEEVKKEEINMDAKIALLKNKGYEFKPKSAAFWKHGESIPFVFLARAFDLISKESSRIVITDILCNVFRTVIATTPGDLISFVYLSASKIYPAHDGIELGIGEAANIKSLGEAYGKSDAGIEEDLEILGDLGLVAKVSRSSQSTVFGFKPAPLTVAKVLDTFLVIAKISGNDSQTQKKEKIKALLVAASDCEPLYIIHLLESKLRIGLAEQTFLAALAQAAAYSETPSDPPIDEAVKVIEQVYSVDPKYDTIVSAILSDGVLKLSDKCGFVPGVPIGPMDFTCEYKYDGERAQIHYLEDGSVEIYSRNAERNTGKFPDVIQSVQRFKKPSVSSFVLDCEAVAFDRKNSKILSFQKLSHRERKDVPIDKITVSVCIFAFDILYLNGEQLLQEQLTVSRKHLYDSFVEVPGEFKFATAVTSNDLKAIQSFLDTAIVDGCEGLIVKTLSTEATYEPAKRSNNWLKLKKDYMDNIGDSLDLVPIGAYHGRGKRTGGYGGFLLACYDDEKDEFQCICKIGTGFSEKMLKERSSSLQSQVIPHPKSYYRFTDATNPDVWFEPTEVWEVKAADLSISPVYLAAAGAADAVKGISLRFPRLIHVRQDKKPEEATTSGQVADMYRAQKINHGNNQDEADDN</sequence>
<evidence type="ECO:0000259" key="17">
    <source>
        <dbReference type="PROSITE" id="PS50160"/>
    </source>
</evidence>
<feature type="domain" description="ATP-dependent DNA ligase family profile" evidence="17">
    <location>
        <begin position="417"/>
        <end position="553"/>
    </location>
</feature>
<dbReference type="GO" id="GO:0071897">
    <property type="term" value="P:DNA biosynthetic process"/>
    <property type="evidence" value="ECO:0007669"/>
    <property type="project" value="InterPro"/>
</dbReference>
<evidence type="ECO:0000256" key="11">
    <source>
        <dbReference type="ARBA" id="ARBA00023242"/>
    </source>
</evidence>
<dbReference type="GO" id="GO:0005524">
    <property type="term" value="F:ATP binding"/>
    <property type="evidence" value="ECO:0007669"/>
    <property type="project" value="UniProtKB-KW"/>
</dbReference>
<dbReference type="CDD" id="cd07969">
    <property type="entry name" value="OBF_DNA_ligase_I"/>
    <property type="match status" value="1"/>
</dbReference>
<comment type="caution">
    <text evidence="18">The sequence shown here is derived from an EMBL/GenBank/DDBJ whole genome shotgun (WGS) entry which is preliminary data.</text>
</comment>
<evidence type="ECO:0000256" key="14">
    <source>
        <dbReference type="RuleBase" id="RU000617"/>
    </source>
</evidence>
<dbReference type="GO" id="GO:0003910">
    <property type="term" value="F:DNA ligase (ATP) activity"/>
    <property type="evidence" value="ECO:0007669"/>
    <property type="project" value="UniProtKB-EC"/>
</dbReference>
<dbReference type="InterPro" id="IPR012310">
    <property type="entry name" value="DNA_ligase_ATP-dep_cent"/>
</dbReference>
<dbReference type="Gene3D" id="1.10.3260.10">
    <property type="entry name" value="DNA ligase, ATP-dependent, N-terminal domain"/>
    <property type="match status" value="1"/>
</dbReference>
<dbReference type="Pfam" id="PF01068">
    <property type="entry name" value="DNA_ligase_A_M"/>
    <property type="match status" value="1"/>
</dbReference>
<dbReference type="Gene3D" id="3.30.1490.70">
    <property type="match status" value="1"/>
</dbReference>
<feature type="region of interest" description="Disordered" evidence="16">
    <location>
        <begin position="1"/>
        <end position="46"/>
    </location>
</feature>
<evidence type="ECO:0000313" key="18">
    <source>
        <dbReference type="EMBL" id="KAI3830469.1"/>
    </source>
</evidence>
<dbReference type="GO" id="GO:0005634">
    <property type="term" value="C:nucleus"/>
    <property type="evidence" value="ECO:0007669"/>
    <property type="project" value="UniProtKB-SubCell"/>
</dbReference>
<keyword evidence="4" id="KW-0132">Cell division</keyword>
<evidence type="ECO:0000256" key="12">
    <source>
        <dbReference type="ARBA" id="ARBA00023306"/>
    </source>
</evidence>
<dbReference type="PANTHER" id="PTHR45674:SF4">
    <property type="entry name" value="DNA LIGASE 1"/>
    <property type="match status" value="1"/>
</dbReference>
<comment type="catalytic activity">
    <reaction evidence="13 14">
        <text>ATP + (deoxyribonucleotide)n-3'-hydroxyl + 5'-phospho-(deoxyribonucleotide)m = (deoxyribonucleotide)n+m + AMP + diphosphate.</text>
        <dbReference type="EC" id="6.5.1.1"/>
    </reaction>
</comment>
<dbReference type="EC" id="6.5.1.1" evidence="14"/>
<evidence type="ECO:0000256" key="16">
    <source>
        <dbReference type="SAM" id="MobiDB-lite"/>
    </source>
</evidence>
<dbReference type="Gene3D" id="3.30.470.30">
    <property type="entry name" value="DNA ligase/mRNA capping enzyme"/>
    <property type="match status" value="1"/>
</dbReference>
<keyword evidence="11" id="KW-0539">Nucleus</keyword>
<dbReference type="PROSITE" id="PS00333">
    <property type="entry name" value="DNA_LIGASE_A2"/>
    <property type="match status" value="1"/>
</dbReference>
<dbReference type="GO" id="GO:0006310">
    <property type="term" value="P:DNA recombination"/>
    <property type="evidence" value="ECO:0007669"/>
    <property type="project" value="UniProtKB-KW"/>
</dbReference>
<keyword evidence="12" id="KW-0131">Cell cycle</keyword>
<dbReference type="InterPro" id="IPR012309">
    <property type="entry name" value="DNA_ligase_ATP-dep_C"/>
</dbReference>
<organism evidence="18 19">
    <name type="scientific">Papaver atlanticum</name>
    <dbReference type="NCBI Taxonomy" id="357466"/>
    <lineage>
        <taxon>Eukaryota</taxon>
        <taxon>Viridiplantae</taxon>
        <taxon>Streptophyta</taxon>
        <taxon>Embryophyta</taxon>
        <taxon>Tracheophyta</taxon>
        <taxon>Spermatophyta</taxon>
        <taxon>Magnoliopsida</taxon>
        <taxon>Ranunculales</taxon>
        <taxon>Papaveraceae</taxon>
        <taxon>Papaveroideae</taxon>
        <taxon>Papaver</taxon>
    </lineage>
</organism>
<evidence type="ECO:0000256" key="4">
    <source>
        <dbReference type="ARBA" id="ARBA00022618"/>
    </source>
</evidence>
<keyword evidence="6 14" id="KW-0547">Nucleotide-binding</keyword>
<reference evidence="18" key="1">
    <citation type="submission" date="2022-04" db="EMBL/GenBank/DDBJ databases">
        <title>A functionally conserved STORR gene fusion in Papaver species that diverged 16.8 million years ago.</title>
        <authorList>
            <person name="Catania T."/>
        </authorList>
    </citation>
    <scope>NUCLEOTIDE SEQUENCE</scope>
    <source>
        <strain evidence="18">S-188037</strain>
    </source>
</reference>
<dbReference type="GO" id="GO:0005739">
    <property type="term" value="C:mitochondrion"/>
    <property type="evidence" value="ECO:0007669"/>
    <property type="project" value="TreeGrafter"/>
</dbReference>
<dbReference type="Pfam" id="PF04675">
    <property type="entry name" value="DNA_ligase_A_N"/>
    <property type="match status" value="1"/>
</dbReference>
<dbReference type="Gene3D" id="2.40.50.140">
    <property type="entry name" value="Nucleic acid-binding proteins"/>
    <property type="match status" value="1"/>
</dbReference>
<accession>A0AAD4RU70</accession>
<dbReference type="Proteomes" id="UP001202328">
    <property type="component" value="Unassembled WGS sequence"/>
</dbReference>
<evidence type="ECO:0000256" key="9">
    <source>
        <dbReference type="ARBA" id="ARBA00023172"/>
    </source>
</evidence>
<gene>
    <name evidence="18" type="ORF">MKW98_030632</name>
</gene>
<keyword evidence="7 14" id="KW-0227">DNA damage</keyword>
<protein>
    <recommendedName>
        <fullName evidence="14">DNA ligase</fullName>
        <ecNumber evidence="14">6.5.1.1</ecNumber>
    </recommendedName>
</protein>
<evidence type="ECO:0000256" key="8">
    <source>
        <dbReference type="ARBA" id="ARBA00022840"/>
    </source>
</evidence>
<dbReference type="AlphaFoldDB" id="A0AAD4RU70"/>
<comment type="similarity">
    <text evidence="2 15">Belongs to the ATP-dependent DNA ligase family.</text>
</comment>
<dbReference type="GO" id="GO:0003677">
    <property type="term" value="F:DNA binding"/>
    <property type="evidence" value="ECO:0007669"/>
    <property type="project" value="InterPro"/>
</dbReference>
<dbReference type="SUPFAM" id="SSF56091">
    <property type="entry name" value="DNA ligase/mRNA capping enzyme, catalytic domain"/>
    <property type="match status" value="1"/>
</dbReference>
<dbReference type="InterPro" id="IPR036599">
    <property type="entry name" value="DNA_ligase_N_sf"/>
</dbReference>
<dbReference type="PROSITE" id="PS50160">
    <property type="entry name" value="DNA_LIGASE_A3"/>
    <property type="match status" value="1"/>
</dbReference>
<dbReference type="SUPFAM" id="SSF50249">
    <property type="entry name" value="Nucleic acid-binding proteins"/>
    <property type="match status" value="1"/>
</dbReference>
<evidence type="ECO:0000256" key="1">
    <source>
        <dbReference type="ARBA" id="ARBA00004123"/>
    </source>
</evidence>
<evidence type="ECO:0000256" key="10">
    <source>
        <dbReference type="ARBA" id="ARBA00023204"/>
    </source>
</evidence>
<dbReference type="InterPro" id="IPR012308">
    <property type="entry name" value="DNA_ligase_ATP-dep_N"/>
</dbReference>
<dbReference type="GO" id="GO:0051301">
    <property type="term" value="P:cell division"/>
    <property type="evidence" value="ECO:0007669"/>
    <property type="project" value="UniProtKB-KW"/>
</dbReference>
<dbReference type="InterPro" id="IPR016059">
    <property type="entry name" value="DNA_ligase_ATP-dep_CS"/>
</dbReference>
<proteinExistence type="inferred from homology"/>
<keyword evidence="10 14" id="KW-0234">DNA repair</keyword>
<dbReference type="InterPro" id="IPR012340">
    <property type="entry name" value="NA-bd_OB-fold"/>
</dbReference>
<dbReference type="PANTHER" id="PTHR45674">
    <property type="entry name" value="DNA LIGASE 1/3 FAMILY MEMBER"/>
    <property type="match status" value="1"/>
</dbReference>
<evidence type="ECO:0000256" key="2">
    <source>
        <dbReference type="ARBA" id="ARBA00007572"/>
    </source>
</evidence>
<dbReference type="FunFam" id="2.40.50.140:FF:000062">
    <property type="entry name" value="DNA ligase"/>
    <property type="match status" value="1"/>
</dbReference>
<keyword evidence="9 14" id="KW-0233">DNA recombination</keyword>
<comment type="subcellular location">
    <subcellularLocation>
        <location evidence="1">Nucleus</location>
    </subcellularLocation>
</comment>
<evidence type="ECO:0000313" key="19">
    <source>
        <dbReference type="Proteomes" id="UP001202328"/>
    </source>
</evidence>
<evidence type="ECO:0000256" key="7">
    <source>
        <dbReference type="ARBA" id="ARBA00022763"/>
    </source>
</evidence>
<dbReference type="FunFam" id="3.30.470.30:FF:000002">
    <property type="entry name" value="DNA ligase"/>
    <property type="match status" value="1"/>
</dbReference>
<dbReference type="GO" id="GO:0006273">
    <property type="term" value="P:lagging strand elongation"/>
    <property type="evidence" value="ECO:0007669"/>
    <property type="project" value="TreeGrafter"/>
</dbReference>
<name>A0AAD4RU70_9MAGN</name>
<evidence type="ECO:0000256" key="3">
    <source>
        <dbReference type="ARBA" id="ARBA00022598"/>
    </source>
</evidence>
<keyword evidence="8 14" id="KW-0067">ATP-binding</keyword>
<dbReference type="SUPFAM" id="SSF117018">
    <property type="entry name" value="ATP-dependent DNA ligase DNA-binding domain"/>
    <property type="match status" value="1"/>
</dbReference>